<organism evidence="3 4">
    <name type="scientific">Serendipita vermifera MAFF 305830</name>
    <dbReference type="NCBI Taxonomy" id="933852"/>
    <lineage>
        <taxon>Eukaryota</taxon>
        <taxon>Fungi</taxon>
        <taxon>Dikarya</taxon>
        <taxon>Basidiomycota</taxon>
        <taxon>Agaricomycotina</taxon>
        <taxon>Agaricomycetes</taxon>
        <taxon>Sebacinales</taxon>
        <taxon>Serendipitaceae</taxon>
        <taxon>Serendipita</taxon>
    </lineage>
</organism>
<evidence type="ECO:0000313" key="3">
    <source>
        <dbReference type="EMBL" id="KIM26225.1"/>
    </source>
</evidence>
<keyword evidence="2" id="KW-0472">Membrane</keyword>
<dbReference type="Gene3D" id="2.60.120.260">
    <property type="entry name" value="Galactose-binding domain-like"/>
    <property type="match status" value="1"/>
</dbReference>
<name>A0A0C3ANS2_SERVB</name>
<dbReference type="STRING" id="933852.A0A0C3ANS2"/>
<reference evidence="3 4" key="1">
    <citation type="submission" date="2014-04" db="EMBL/GenBank/DDBJ databases">
        <authorList>
            <consortium name="DOE Joint Genome Institute"/>
            <person name="Kuo A."/>
            <person name="Zuccaro A."/>
            <person name="Kohler A."/>
            <person name="Nagy L.G."/>
            <person name="Floudas D."/>
            <person name="Copeland A."/>
            <person name="Barry K.W."/>
            <person name="Cichocki N."/>
            <person name="Veneault-Fourrey C."/>
            <person name="LaButti K."/>
            <person name="Lindquist E.A."/>
            <person name="Lipzen A."/>
            <person name="Lundell T."/>
            <person name="Morin E."/>
            <person name="Murat C."/>
            <person name="Sun H."/>
            <person name="Tunlid A."/>
            <person name="Henrissat B."/>
            <person name="Grigoriev I.V."/>
            <person name="Hibbett D.S."/>
            <person name="Martin F."/>
            <person name="Nordberg H.P."/>
            <person name="Cantor M.N."/>
            <person name="Hua S.X."/>
        </authorList>
    </citation>
    <scope>NUCLEOTIDE SEQUENCE [LARGE SCALE GENOMIC DNA]</scope>
    <source>
        <strain evidence="3 4">MAFF 305830</strain>
    </source>
</reference>
<keyword evidence="2" id="KW-0812">Transmembrane</keyword>
<reference evidence="4" key="2">
    <citation type="submission" date="2015-01" db="EMBL/GenBank/DDBJ databases">
        <title>Evolutionary Origins and Diversification of the Mycorrhizal Mutualists.</title>
        <authorList>
            <consortium name="DOE Joint Genome Institute"/>
            <consortium name="Mycorrhizal Genomics Consortium"/>
            <person name="Kohler A."/>
            <person name="Kuo A."/>
            <person name="Nagy L.G."/>
            <person name="Floudas D."/>
            <person name="Copeland A."/>
            <person name="Barry K.W."/>
            <person name="Cichocki N."/>
            <person name="Veneault-Fourrey C."/>
            <person name="LaButti K."/>
            <person name="Lindquist E.A."/>
            <person name="Lipzen A."/>
            <person name="Lundell T."/>
            <person name="Morin E."/>
            <person name="Murat C."/>
            <person name="Riley R."/>
            <person name="Ohm R."/>
            <person name="Sun H."/>
            <person name="Tunlid A."/>
            <person name="Henrissat B."/>
            <person name="Grigoriev I.V."/>
            <person name="Hibbett D.S."/>
            <person name="Martin F."/>
        </authorList>
    </citation>
    <scope>NUCLEOTIDE SEQUENCE [LARGE SCALE GENOMIC DNA]</scope>
    <source>
        <strain evidence="4">MAFF 305830</strain>
    </source>
</reference>
<keyword evidence="2" id="KW-1133">Transmembrane helix</keyword>
<gene>
    <name evidence="3" type="ORF">M408DRAFT_10046</name>
</gene>
<evidence type="ECO:0000256" key="2">
    <source>
        <dbReference type="SAM" id="Phobius"/>
    </source>
</evidence>
<feature type="compositionally biased region" description="Low complexity" evidence="1">
    <location>
        <begin position="374"/>
        <end position="389"/>
    </location>
</feature>
<dbReference type="Proteomes" id="UP000054097">
    <property type="component" value="Unassembled WGS sequence"/>
</dbReference>
<dbReference type="HOGENOM" id="CLU_725965_0_0_1"/>
<feature type="compositionally biased region" description="Low complexity" evidence="1">
    <location>
        <begin position="153"/>
        <end position="175"/>
    </location>
</feature>
<dbReference type="AlphaFoldDB" id="A0A0C3ANS2"/>
<proteinExistence type="predicted"/>
<feature type="compositionally biased region" description="Polar residues" evidence="1">
    <location>
        <begin position="134"/>
        <end position="148"/>
    </location>
</feature>
<sequence length="404" mass="43711">MNTTIDDPDFRVIYSSTPSWRTDLWLEQSPPAYLDTTHRTQNPGAYATFTFTGTAVYVYGHKAADHGFRDFSVDSATPTRCDGRTGSQGSQAILYWQDGLSPGSHFLTIQHTGVAPQWLNIDFFVVTSVDPATTSQTSDNSANGNAPTRSEDQNGSTANSSPSSSPQSSSNNGTQSNTNVIIISVVVTAAAIALILLIWYLCARRRRRSKQVAEEHTDAAAAAAAAWGSTPTPYMGVNPNLHVVKPFYPYTAAAYQPDPNIAPMANVRHWEPHNEAPYYPQESDSRFNPSVSTYSAPLNQTLFESVPVNVPVANLASNIPAAGPSYNSHPRPWTAANSAYTAYTDSDSNPKRVEATVQEKARFSGPNEPRSHHTSPTFGSSSSSRPLSPAIVNEPLNPPPSYQT</sequence>
<evidence type="ECO:0000313" key="4">
    <source>
        <dbReference type="Proteomes" id="UP000054097"/>
    </source>
</evidence>
<feature type="transmembrane region" description="Helical" evidence="2">
    <location>
        <begin position="180"/>
        <end position="202"/>
    </location>
</feature>
<evidence type="ECO:0008006" key="5">
    <source>
        <dbReference type="Google" id="ProtNLM"/>
    </source>
</evidence>
<evidence type="ECO:0000256" key="1">
    <source>
        <dbReference type="SAM" id="MobiDB-lite"/>
    </source>
</evidence>
<dbReference type="OrthoDB" id="2576082at2759"/>
<feature type="region of interest" description="Disordered" evidence="1">
    <location>
        <begin position="134"/>
        <end position="175"/>
    </location>
</feature>
<dbReference type="EMBL" id="KN824308">
    <property type="protein sequence ID" value="KIM26225.1"/>
    <property type="molecule type" value="Genomic_DNA"/>
</dbReference>
<protein>
    <recommendedName>
        <fullName evidence="5">Transmembrane protein</fullName>
    </recommendedName>
</protein>
<keyword evidence="4" id="KW-1185">Reference proteome</keyword>
<accession>A0A0C3ANS2</accession>
<feature type="region of interest" description="Disordered" evidence="1">
    <location>
        <begin position="358"/>
        <end position="404"/>
    </location>
</feature>